<dbReference type="AlphaFoldDB" id="A0AA90TC02"/>
<evidence type="ECO:0000313" key="4">
    <source>
        <dbReference type="Proteomes" id="UP001177258"/>
    </source>
</evidence>
<comment type="caution">
    <text evidence="3">The sequence shown here is derived from an EMBL/GenBank/DDBJ whole genome shotgun (WGS) entry which is preliminary data.</text>
</comment>
<protein>
    <submittedName>
        <fullName evidence="3">Class I SAM-dependent methyltransferase</fullName>
        <ecNumber evidence="3">2.1.-.-</ecNumber>
    </submittedName>
</protein>
<dbReference type="Gene3D" id="3.40.50.150">
    <property type="entry name" value="Vaccinia Virus protein VP39"/>
    <property type="match status" value="1"/>
</dbReference>
<evidence type="ECO:0000313" key="2">
    <source>
        <dbReference type="EMBL" id="MDO7253405.1"/>
    </source>
</evidence>
<accession>A0AA90TC02</accession>
<proteinExistence type="predicted"/>
<dbReference type="PANTHER" id="PTHR43591">
    <property type="entry name" value="METHYLTRANSFERASE"/>
    <property type="match status" value="1"/>
</dbReference>
<dbReference type="GO" id="GO:0032259">
    <property type="term" value="P:methylation"/>
    <property type="evidence" value="ECO:0007669"/>
    <property type="project" value="UniProtKB-KW"/>
</dbReference>
<gene>
    <name evidence="2" type="ORF">Q5I04_05725</name>
    <name evidence="3" type="ORF">Q5I06_06040</name>
</gene>
<reference evidence="2" key="2">
    <citation type="submission" date="2023-07" db="EMBL/GenBank/DDBJ databases">
        <authorList>
            <person name="Aydin F."/>
            <person name="Tarhane S."/>
            <person name="Saticioglu I.B."/>
            <person name="Karakaya E."/>
            <person name="Abay S."/>
            <person name="Guran O."/>
            <person name="Bozkurt E."/>
            <person name="Uzum N."/>
            <person name="Olgun K."/>
            <person name="Jablonski D."/>
        </authorList>
    </citation>
    <scope>NUCLEOTIDE SEQUENCE</scope>
    <source>
        <strain evidence="2">Faydin-H75</strain>
    </source>
</reference>
<dbReference type="PANTHER" id="PTHR43591:SF24">
    <property type="entry name" value="2-METHOXY-6-POLYPRENYL-1,4-BENZOQUINOL METHYLASE, MITOCHONDRIAL"/>
    <property type="match status" value="1"/>
</dbReference>
<name>A0AA90TC02_9HELI</name>
<organism evidence="3 4">
    <name type="scientific">Helicobacter cappadocius</name>
    <dbReference type="NCBI Taxonomy" id="3063998"/>
    <lineage>
        <taxon>Bacteria</taxon>
        <taxon>Pseudomonadati</taxon>
        <taxon>Campylobacterota</taxon>
        <taxon>Epsilonproteobacteria</taxon>
        <taxon>Campylobacterales</taxon>
        <taxon>Helicobacteraceae</taxon>
        <taxon>Helicobacter</taxon>
    </lineage>
</organism>
<dbReference type="EC" id="2.1.-.-" evidence="3"/>
<dbReference type="Proteomes" id="UP001240777">
    <property type="component" value="Unassembled WGS sequence"/>
</dbReference>
<dbReference type="CDD" id="cd02440">
    <property type="entry name" value="AdoMet_MTases"/>
    <property type="match status" value="1"/>
</dbReference>
<dbReference type="Pfam" id="PF13847">
    <property type="entry name" value="Methyltransf_31"/>
    <property type="match status" value="1"/>
</dbReference>
<reference evidence="2 4" key="3">
    <citation type="journal article" date="2024" name="Syst. Appl. Microbiol.">
        <title>Helicobacter cappadocius sp. nov., from lizards: The first psychrotrophic Helicobacter species.</title>
        <authorList>
            <person name="Aydin F."/>
            <person name="Tarhane S."/>
            <person name="Karakaya E."/>
            <person name="Abay S."/>
            <person name="Kayman T."/>
            <person name="Guran O."/>
            <person name="Bozkurt E."/>
            <person name="Uzum N."/>
            <person name="Avci A."/>
            <person name="Olgun K."/>
            <person name="Jablonski D."/>
            <person name="Guran C."/>
            <person name="Burcin Saticioglu I."/>
        </authorList>
    </citation>
    <scope>NUCLEOTIDE SEQUENCE [LARGE SCALE GENOMIC DNA]</scope>
    <source>
        <strain evidence="2">Faydin-H75</strain>
        <strain evidence="4">faydin-H76</strain>
    </source>
</reference>
<dbReference type="SUPFAM" id="SSF53335">
    <property type="entry name" value="S-adenosyl-L-methionine-dependent methyltransferases"/>
    <property type="match status" value="1"/>
</dbReference>
<dbReference type="EMBL" id="JAUPEV010000008">
    <property type="protein sequence ID" value="MDO7253405.1"/>
    <property type="molecule type" value="Genomic_DNA"/>
</dbReference>
<dbReference type="RefSeq" id="WP_305517248.1">
    <property type="nucleotide sequence ID" value="NZ_JAUPEV010000008.1"/>
</dbReference>
<keyword evidence="5" id="KW-1185">Reference proteome</keyword>
<evidence type="ECO:0000313" key="5">
    <source>
        <dbReference type="Proteomes" id="UP001240777"/>
    </source>
</evidence>
<keyword evidence="3" id="KW-0489">Methyltransferase</keyword>
<dbReference type="Proteomes" id="UP001177258">
    <property type="component" value="Unassembled WGS sequence"/>
</dbReference>
<keyword evidence="3" id="KW-0808">Transferase</keyword>
<evidence type="ECO:0000313" key="3">
    <source>
        <dbReference type="EMBL" id="MDP2539331.1"/>
    </source>
</evidence>
<dbReference type="InterPro" id="IPR029063">
    <property type="entry name" value="SAM-dependent_MTases_sf"/>
</dbReference>
<sequence>MLEEIKEYWSERSFSYAQENLAELNGEKNHLWSSIFFKYIYDDFRGKKVLDIGCGPGIFSIILSKLNAEVIGLDYTPSMIECAKDNALKHNTQIEFCVGDAHNLIFEDNSFDLVVSRNLTWNLKDPKKAYEQWYRVLKKGGKIFNADANWYLQLYNKKQNEIYKKDREKIAKLGIPDHMTNLYPNAQKMEEIAKSLPLSKIERPKWDEEVLDFIGFRQIACYREFYQEIWNEEEKLMFNATPMFLIVGEK</sequence>
<dbReference type="EMBL" id="JAUYZK010000008">
    <property type="protein sequence ID" value="MDP2539331.1"/>
    <property type="molecule type" value="Genomic_DNA"/>
</dbReference>
<feature type="domain" description="Methyltransferase" evidence="1">
    <location>
        <begin position="45"/>
        <end position="169"/>
    </location>
</feature>
<dbReference type="InterPro" id="IPR025714">
    <property type="entry name" value="Methyltranfer_dom"/>
</dbReference>
<evidence type="ECO:0000259" key="1">
    <source>
        <dbReference type="Pfam" id="PF13847"/>
    </source>
</evidence>
<reference evidence="3 5" key="1">
    <citation type="submission" date="2023-07" db="EMBL/GenBank/DDBJ databases">
        <title>Unpublished Manusciprt.</title>
        <authorList>
            <person name="Aydin F."/>
            <person name="Tarhane S."/>
            <person name="Saticioglu I.B."/>
            <person name="Karakaya E."/>
            <person name="Abay S."/>
            <person name="Guran O."/>
            <person name="Bozkurt E."/>
            <person name="Uzum N."/>
            <person name="Olgun K."/>
            <person name="Jablonski D."/>
        </authorList>
    </citation>
    <scope>NUCLEOTIDE SEQUENCE</scope>
    <source>
        <strain evidence="5">faydin-H75</strain>
        <strain evidence="3">Faydin-H76</strain>
    </source>
</reference>
<dbReference type="GO" id="GO:0008757">
    <property type="term" value="F:S-adenosylmethionine-dependent methyltransferase activity"/>
    <property type="evidence" value="ECO:0007669"/>
    <property type="project" value="InterPro"/>
</dbReference>